<dbReference type="Proteomes" id="UP000306229">
    <property type="component" value="Chromosome"/>
</dbReference>
<dbReference type="CDD" id="cd03603">
    <property type="entry name" value="CLECT_VCBS"/>
    <property type="match status" value="1"/>
</dbReference>
<dbReference type="InterPro" id="IPR026341">
    <property type="entry name" value="T9SS_type_B"/>
</dbReference>
<dbReference type="AlphaFoldDB" id="A0A5B7TX04"/>
<dbReference type="RefSeq" id="WP_138952018.1">
    <property type="nucleotide sequence ID" value="NZ_CP040749.1"/>
</dbReference>
<feature type="chain" id="PRO_5022764462" evidence="1">
    <location>
        <begin position="23"/>
        <end position="835"/>
    </location>
</feature>
<keyword evidence="4" id="KW-1185">Reference proteome</keyword>
<dbReference type="Gene3D" id="3.10.100.10">
    <property type="entry name" value="Mannose-Binding Protein A, subunit A"/>
    <property type="match status" value="1"/>
</dbReference>
<reference evidence="3 4" key="1">
    <citation type="submission" date="2019-05" db="EMBL/GenBank/DDBJ databases">
        <title>Algicella ahnfeltiae gen. nov., sp. nov., a novel marine bacterium of the family Flavobacteriaceae isolated from a red alga.</title>
        <authorList>
            <person name="Nedashkovskaya O.I."/>
            <person name="Kukhlevskiy A.D."/>
            <person name="Kim S.-G."/>
            <person name="Zhukova N.V."/>
            <person name="Mikhailov V.V."/>
        </authorList>
    </citation>
    <scope>NUCLEOTIDE SEQUENCE [LARGE SCALE GENOMIC DNA]</scope>
    <source>
        <strain evidence="3 4">10Alg115</strain>
    </source>
</reference>
<protein>
    <submittedName>
        <fullName evidence="3">T9SS type B sorting domain-containing protein</fullName>
    </submittedName>
</protein>
<dbReference type="SUPFAM" id="SSF56436">
    <property type="entry name" value="C-type lectin-like"/>
    <property type="match status" value="1"/>
</dbReference>
<dbReference type="KEGG" id="fbe:FF125_20890"/>
<sequence>MNFKKSIPICLLLILLFKVSWSQTNIPPSIQAIGNTAYCPLSEVNVVSSFDIIDPDDTSIQAFYIQISEGYVNGEDLLKLNNSATHSKITTQWSALEGKLTLQSATTPEMNYTDLIAAVKDIVFSSSSVTVSGNRSFSFTIGSANYLPSTDHYYEYISNIGITWSDAKVAAENRTYFGLEGYLATIISPDEAKLAGEQASGAGWIGGSDAESEGNWKWVTGPEKGTFFWYGLAVGNSPTFAFWNTNEPNNLGDEDYAHITAPGVGILGSWNDLSNTGSTSGDFQPKGYIVEYGGMPDDPEVNISTSTNIYIPAVTSTIPSTRCGPGEITLIAKSDVGSVVWHDTPTGGTTLFTGENFKPTIINTTTYYASVVGAGCGESPRIPIIATANELPDIKSVLNFKNCDIDNINDGFTNFNLNEATEIITKGDNELRVSYHLTIADAEAEINAVNAYPFNNQTATTVYARVEKPNACFLISTINLEVSTTAFPDGYVYTLVGCDNLDTNDGITTFDLTTASNQLINQFPTGQNLRVSYFKNLIDAQSEENEITDQSNYINSSPYSETLFVRVESADNGACYGIGANLLLTVNPSPEFEINPEEALCLNLGPLVIQTFNADGDYAYEWLNDKNEVISTEPTATVNSKGVYTVTATSNENCTSTPKTIIVKESDVASITLNDIQIKDDSDNNTITINTDNLGIGDYEFALDDEDDFYQTESLFENVAAGIHTLYIREQNNCGTISIDISVIGFPKFFTPNNDGFNDTWSIKGIREDTFEMSSIYIYDRFGKMLAKTDVNDLGWDGTYKGKLMPASDYWFKVQLTDKNGAVRNRKGHFSLVRR</sequence>
<dbReference type="NCBIfam" id="TIGR04131">
    <property type="entry name" value="Bac_Flav_CTERM"/>
    <property type="match status" value="1"/>
</dbReference>
<evidence type="ECO:0000256" key="1">
    <source>
        <dbReference type="SAM" id="SignalP"/>
    </source>
</evidence>
<dbReference type="InterPro" id="IPR016186">
    <property type="entry name" value="C-type_lectin-like/link_sf"/>
</dbReference>
<accession>A0A5B7TX04</accession>
<dbReference type="InterPro" id="IPR013783">
    <property type="entry name" value="Ig-like_fold"/>
</dbReference>
<organism evidence="3 4">
    <name type="scientific">Aureibaculum algae</name>
    <dbReference type="NCBI Taxonomy" id="2584122"/>
    <lineage>
        <taxon>Bacteria</taxon>
        <taxon>Pseudomonadati</taxon>
        <taxon>Bacteroidota</taxon>
        <taxon>Flavobacteriia</taxon>
        <taxon>Flavobacteriales</taxon>
        <taxon>Flavobacteriaceae</taxon>
        <taxon>Aureibaculum</taxon>
    </lineage>
</organism>
<dbReference type="InterPro" id="IPR034007">
    <property type="entry name" value="CTLD_bac"/>
</dbReference>
<evidence type="ECO:0000313" key="3">
    <source>
        <dbReference type="EMBL" id="QCX40778.1"/>
    </source>
</evidence>
<gene>
    <name evidence="3" type="ORF">FF125_20890</name>
</gene>
<evidence type="ECO:0000313" key="4">
    <source>
        <dbReference type="Proteomes" id="UP000306229"/>
    </source>
</evidence>
<dbReference type="PROSITE" id="PS50041">
    <property type="entry name" value="C_TYPE_LECTIN_2"/>
    <property type="match status" value="1"/>
</dbReference>
<dbReference type="Pfam" id="PF19081">
    <property type="entry name" value="Ig_7"/>
    <property type="match status" value="1"/>
</dbReference>
<dbReference type="InterPro" id="IPR016187">
    <property type="entry name" value="CTDL_fold"/>
</dbReference>
<name>A0A5B7TX04_9FLAO</name>
<dbReference type="Gene3D" id="2.60.40.10">
    <property type="entry name" value="Immunoglobulins"/>
    <property type="match status" value="1"/>
</dbReference>
<proteinExistence type="predicted"/>
<dbReference type="InterPro" id="IPR001304">
    <property type="entry name" value="C-type_lectin-like"/>
</dbReference>
<dbReference type="InterPro" id="IPR044023">
    <property type="entry name" value="Ig_7"/>
</dbReference>
<evidence type="ECO:0000259" key="2">
    <source>
        <dbReference type="PROSITE" id="PS50041"/>
    </source>
</evidence>
<feature type="signal peptide" evidence="1">
    <location>
        <begin position="1"/>
        <end position="22"/>
    </location>
</feature>
<keyword evidence="1" id="KW-0732">Signal</keyword>
<dbReference type="Pfam" id="PF13585">
    <property type="entry name" value="CHU_C"/>
    <property type="match status" value="1"/>
</dbReference>
<dbReference type="OrthoDB" id="9765926at2"/>
<dbReference type="EMBL" id="CP040749">
    <property type="protein sequence ID" value="QCX40778.1"/>
    <property type="molecule type" value="Genomic_DNA"/>
</dbReference>
<feature type="domain" description="C-type lectin" evidence="2">
    <location>
        <begin position="149"/>
        <end position="272"/>
    </location>
</feature>